<dbReference type="EMBL" id="BMQA01000055">
    <property type="protein sequence ID" value="GGJ57883.1"/>
    <property type="molecule type" value="Genomic_DNA"/>
</dbReference>
<dbReference type="Proteomes" id="UP000657574">
    <property type="component" value="Unassembled WGS sequence"/>
</dbReference>
<gene>
    <name evidence="2" type="ORF">GCM10010121_080630</name>
</gene>
<proteinExistence type="predicted"/>
<dbReference type="AlphaFoldDB" id="A0A917LDC1"/>
<sequence>MMTTLGQFQYGTVSYLNSFAETLHSPPAAHPAASGARARCDGMTYWITRGSSGPDRHEVPPWWGSGDAVRAPRDDLKEPLQ</sequence>
<feature type="compositionally biased region" description="Basic and acidic residues" evidence="1">
    <location>
        <begin position="70"/>
        <end position="81"/>
    </location>
</feature>
<protein>
    <submittedName>
        <fullName evidence="2">Uncharacterized protein</fullName>
    </submittedName>
</protein>
<feature type="region of interest" description="Disordered" evidence="1">
    <location>
        <begin position="50"/>
        <end position="81"/>
    </location>
</feature>
<comment type="caution">
    <text evidence="2">The sequence shown here is derived from an EMBL/GenBank/DDBJ whole genome shotgun (WGS) entry which is preliminary data.</text>
</comment>
<keyword evidence="3" id="KW-1185">Reference proteome</keyword>
<reference evidence="2" key="2">
    <citation type="submission" date="2020-09" db="EMBL/GenBank/DDBJ databases">
        <authorList>
            <person name="Sun Q."/>
            <person name="Ohkuma M."/>
        </authorList>
    </citation>
    <scope>NUCLEOTIDE SEQUENCE</scope>
    <source>
        <strain evidence="2">JCM 3086</strain>
    </source>
</reference>
<organism evidence="2 3">
    <name type="scientific">Streptomyces brasiliensis</name>
    <dbReference type="NCBI Taxonomy" id="1954"/>
    <lineage>
        <taxon>Bacteria</taxon>
        <taxon>Bacillati</taxon>
        <taxon>Actinomycetota</taxon>
        <taxon>Actinomycetes</taxon>
        <taxon>Kitasatosporales</taxon>
        <taxon>Streptomycetaceae</taxon>
        <taxon>Streptomyces</taxon>
    </lineage>
</organism>
<evidence type="ECO:0000313" key="3">
    <source>
        <dbReference type="Proteomes" id="UP000657574"/>
    </source>
</evidence>
<evidence type="ECO:0000256" key="1">
    <source>
        <dbReference type="SAM" id="MobiDB-lite"/>
    </source>
</evidence>
<reference evidence="2" key="1">
    <citation type="journal article" date="2014" name="Int. J. Syst. Evol. Microbiol.">
        <title>Complete genome sequence of Corynebacterium casei LMG S-19264T (=DSM 44701T), isolated from a smear-ripened cheese.</title>
        <authorList>
            <consortium name="US DOE Joint Genome Institute (JGI-PGF)"/>
            <person name="Walter F."/>
            <person name="Albersmeier A."/>
            <person name="Kalinowski J."/>
            <person name="Ruckert C."/>
        </authorList>
    </citation>
    <scope>NUCLEOTIDE SEQUENCE</scope>
    <source>
        <strain evidence="2">JCM 3086</strain>
    </source>
</reference>
<evidence type="ECO:0000313" key="2">
    <source>
        <dbReference type="EMBL" id="GGJ57883.1"/>
    </source>
</evidence>
<accession>A0A917LDC1</accession>
<name>A0A917LDC1_9ACTN</name>